<proteinExistence type="predicted"/>
<evidence type="ECO:0000313" key="2">
    <source>
        <dbReference type="EMBL" id="HIQ63565.1"/>
    </source>
</evidence>
<gene>
    <name evidence="2" type="ORF">IAA66_08295</name>
</gene>
<feature type="compositionally biased region" description="Gly residues" evidence="1">
    <location>
        <begin position="281"/>
        <end position="293"/>
    </location>
</feature>
<sequence length="377" mass="38003">DETSRKGLKAGTRLTVTGGEITVDSFDDALHSNADVYVSGGTITLSTGDDAIHGDADVTVADGVIEVLEAYEGIEGVDVVISGGEIGVVCSDDAINAAGGTEEEGTTADAQNAWGPWGRGGEDQFAVGDYSICVTGGSLVLEAGGDGMDSNGIIEMSGGTLFIGCPAMSGDSAIDVNGTMTLTGGVLVSLGSSQMAQVPDSDSQAVLAASVDGAQGGQAVSLRDASGRTLVSFTPSQSWQHAVFSLPEMTVGETYGIYLDDTLALEVELTDLVTSQGGAFGMPGGGWGGGQGGRRGDFDSQGGTRFRPDGAQGMMPGEEEMIPPEGAPEDMPTPPDGMPKAPEGAPALPGEAQPSDETEATEEPGGGIQTDPEENTL</sequence>
<comment type="caution">
    <text evidence="2">The sequence shown here is derived from an EMBL/GenBank/DDBJ whole genome shotgun (WGS) entry which is preliminary data.</text>
</comment>
<reference evidence="2" key="1">
    <citation type="submission" date="2020-10" db="EMBL/GenBank/DDBJ databases">
        <authorList>
            <person name="Gilroy R."/>
        </authorList>
    </citation>
    <scope>NUCLEOTIDE SEQUENCE</scope>
    <source>
        <strain evidence="2">ChiHile30-977</strain>
    </source>
</reference>
<dbReference type="Proteomes" id="UP000886819">
    <property type="component" value="Unassembled WGS sequence"/>
</dbReference>
<dbReference type="Pfam" id="PF14262">
    <property type="entry name" value="Cthe_2159"/>
    <property type="match status" value="1"/>
</dbReference>
<reference evidence="2" key="2">
    <citation type="journal article" date="2021" name="PeerJ">
        <title>Extensive microbial diversity within the chicken gut microbiome revealed by metagenomics and culture.</title>
        <authorList>
            <person name="Gilroy R."/>
            <person name="Ravi A."/>
            <person name="Getino M."/>
            <person name="Pursley I."/>
            <person name="Horton D.L."/>
            <person name="Alikhan N.F."/>
            <person name="Baker D."/>
            <person name="Gharbi K."/>
            <person name="Hall N."/>
            <person name="Watson M."/>
            <person name="Adriaenssens E.M."/>
            <person name="Foster-Nyarko E."/>
            <person name="Jarju S."/>
            <person name="Secka A."/>
            <person name="Antonio M."/>
            <person name="Oren A."/>
            <person name="Chaudhuri R.R."/>
            <person name="La Ragione R."/>
            <person name="Hildebrand F."/>
            <person name="Pallen M.J."/>
        </authorList>
    </citation>
    <scope>NUCLEOTIDE SEQUENCE</scope>
    <source>
        <strain evidence="2">ChiHile30-977</strain>
    </source>
</reference>
<protein>
    <submittedName>
        <fullName evidence="2">Carbohydrate-binding domain-containing protein</fullName>
    </submittedName>
</protein>
<dbReference type="EMBL" id="DVFI01000113">
    <property type="protein sequence ID" value="HIQ63565.1"/>
    <property type="molecule type" value="Genomic_DNA"/>
</dbReference>
<feature type="compositionally biased region" description="Low complexity" evidence="1">
    <location>
        <begin position="339"/>
        <end position="352"/>
    </location>
</feature>
<feature type="region of interest" description="Disordered" evidence="1">
    <location>
        <begin position="281"/>
        <end position="377"/>
    </location>
</feature>
<evidence type="ECO:0000313" key="3">
    <source>
        <dbReference type="Proteomes" id="UP000886819"/>
    </source>
</evidence>
<evidence type="ECO:0000256" key="1">
    <source>
        <dbReference type="SAM" id="MobiDB-lite"/>
    </source>
</evidence>
<accession>A0A9D0YXB4</accession>
<name>A0A9D0YXB4_9FIRM</name>
<feature type="non-terminal residue" evidence="2">
    <location>
        <position position="1"/>
    </location>
</feature>
<organism evidence="2 3">
    <name type="scientific">Candidatus Avichristensenella intestinipullorum</name>
    <dbReference type="NCBI Taxonomy" id="2840693"/>
    <lineage>
        <taxon>Bacteria</taxon>
        <taxon>Bacillati</taxon>
        <taxon>Bacillota</taxon>
        <taxon>Clostridia</taxon>
        <taxon>Candidatus Avichristensenella</taxon>
    </lineage>
</organism>
<dbReference type="InterPro" id="IPR025584">
    <property type="entry name" value="Cthe_2159"/>
</dbReference>
<dbReference type="AlphaFoldDB" id="A0A9D0YXB4"/>